<dbReference type="SUPFAM" id="SSF81469">
    <property type="entry name" value="Bacterial aa3 type cytochrome c oxidase subunit IV"/>
    <property type="match status" value="1"/>
</dbReference>
<accession>A0ABY5L651</accession>
<dbReference type="InterPro" id="IPR036596">
    <property type="entry name" value="Cyt-C_aa3_sf"/>
</dbReference>
<feature type="transmembrane region" description="Helical" evidence="1">
    <location>
        <begin position="20"/>
        <end position="40"/>
    </location>
</feature>
<sequence length="41" mass="4322">MAENGETPVRTDTFDGFIRMVKIGTAITVVVTIAVVALIAT</sequence>
<proteinExistence type="predicted"/>
<evidence type="ECO:0000313" key="4">
    <source>
        <dbReference type="Proteomes" id="UP001058533"/>
    </source>
</evidence>
<evidence type="ECO:0000256" key="1">
    <source>
        <dbReference type="SAM" id="Phobius"/>
    </source>
</evidence>
<gene>
    <name evidence="3" type="ORF">NMP03_14910</name>
</gene>
<dbReference type="Pfam" id="PF07835">
    <property type="entry name" value="COX4_pro_2"/>
    <property type="match status" value="1"/>
</dbReference>
<dbReference type="EMBL" id="CP101740">
    <property type="protein sequence ID" value="UUL82438.1"/>
    <property type="molecule type" value="Genomic_DNA"/>
</dbReference>
<evidence type="ECO:0000259" key="2">
    <source>
        <dbReference type="Pfam" id="PF07835"/>
    </source>
</evidence>
<keyword evidence="1" id="KW-0472">Membrane</keyword>
<reference evidence="3" key="1">
    <citation type="submission" date="2022-07" db="EMBL/GenBank/DDBJ databases">
        <title>Sphingomonas sp. nov., a novel bacterium isolated from the north slope of the Mount Everest.</title>
        <authorList>
            <person name="Cui X."/>
            <person name="Liu Y."/>
        </authorList>
    </citation>
    <scope>NUCLEOTIDE SEQUENCE</scope>
    <source>
        <strain evidence="3">S5-59</strain>
    </source>
</reference>
<evidence type="ECO:0000313" key="3">
    <source>
        <dbReference type="EMBL" id="UUL82438.1"/>
    </source>
</evidence>
<dbReference type="RefSeq" id="WP_256506271.1">
    <property type="nucleotide sequence ID" value="NZ_CP101740.1"/>
</dbReference>
<name>A0ABY5L651_9SPHN</name>
<protein>
    <submittedName>
        <fullName evidence="3">Aa3-type cytochrome c oxidase subunit IV</fullName>
    </submittedName>
</protein>
<organism evidence="3 4">
    <name type="scientific">Sphingomonas qomolangmaensis</name>
    <dbReference type="NCBI Taxonomy" id="2918765"/>
    <lineage>
        <taxon>Bacteria</taxon>
        <taxon>Pseudomonadati</taxon>
        <taxon>Pseudomonadota</taxon>
        <taxon>Alphaproteobacteria</taxon>
        <taxon>Sphingomonadales</taxon>
        <taxon>Sphingomonadaceae</taxon>
        <taxon>Sphingomonas</taxon>
    </lineage>
</organism>
<feature type="domain" description="Cytochrome c oxidase subunit IV bacterial aa3 type" evidence="2">
    <location>
        <begin position="12"/>
        <end position="36"/>
    </location>
</feature>
<keyword evidence="1" id="KW-1133">Transmembrane helix</keyword>
<dbReference type="InterPro" id="IPR012422">
    <property type="entry name" value="Cyt_c_oxidase_su4_bac-aa3"/>
</dbReference>
<keyword evidence="1" id="KW-0812">Transmembrane</keyword>
<dbReference type="Proteomes" id="UP001058533">
    <property type="component" value="Chromosome"/>
</dbReference>
<keyword evidence="4" id="KW-1185">Reference proteome</keyword>